<protein>
    <recommendedName>
        <fullName evidence="2 5">Beta-lactamase</fullName>
        <ecNumber evidence="2 5">3.5.2.6</ecNumber>
    </recommendedName>
</protein>
<comment type="catalytic activity">
    <reaction evidence="5">
        <text>a beta-lactam + H2O = a substituted beta-amino acid</text>
        <dbReference type="Rhea" id="RHEA:20401"/>
        <dbReference type="ChEBI" id="CHEBI:15377"/>
        <dbReference type="ChEBI" id="CHEBI:35627"/>
        <dbReference type="ChEBI" id="CHEBI:140347"/>
        <dbReference type="EC" id="3.5.2.6"/>
    </reaction>
</comment>
<dbReference type="InterPro" id="IPR045155">
    <property type="entry name" value="Beta-lactam_cat"/>
</dbReference>
<dbReference type="PROSITE" id="PS00146">
    <property type="entry name" value="BETA_LACTAMASE_A"/>
    <property type="match status" value="1"/>
</dbReference>
<sequence>MLFPTARRTGFAALAALALVPAAACSGSAAPTEAEPASAEVTAEDLSGEFERLESEFDARLGVYAVDTGTGEEVFHRADERFGYASTHKAFTAALVLGQNTPEELEEVVTYTEEDLVDYSPVTEQHVDTGMTLLEVADAAVRYSDNTAANLLFEELGGPEGFEEDMREIGDDVISADRIETELNEVPPGETRDTSTPRAMAESLDMFVLGDVLEEGPRDVLTEMLLNNTTGDELIRAGVPEDWRVGDKTGGGSHGSRNDIAVVWPPEDDPIVIAVMSTRDQEDAEFDNALVSGATEVVVEALAPVTVSRKAAA</sequence>
<dbReference type="EMBL" id="JAUUCC010000080">
    <property type="protein sequence ID" value="MEE2053699.1"/>
    <property type="molecule type" value="Genomic_DNA"/>
</dbReference>
<dbReference type="GO" id="GO:0008800">
    <property type="term" value="F:beta-lactamase activity"/>
    <property type="evidence" value="ECO:0007669"/>
    <property type="project" value="UniProtKB-EC"/>
</dbReference>
<evidence type="ECO:0000259" key="7">
    <source>
        <dbReference type="Pfam" id="PF13354"/>
    </source>
</evidence>
<dbReference type="NCBIfam" id="NF033103">
    <property type="entry name" value="bla_class_A"/>
    <property type="match status" value="1"/>
</dbReference>
<dbReference type="SUPFAM" id="SSF56601">
    <property type="entry name" value="beta-lactamase/transpeptidase-like"/>
    <property type="match status" value="1"/>
</dbReference>
<comment type="caution">
    <text evidence="8">The sequence shown here is derived from an EMBL/GenBank/DDBJ whole genome shotgun (WGS) entry which is preliminary data.</text>
</comment>
<dbReference type="Proteomes" id="UP001348641">
    <property type="component" value="Unassembled WGS sequence"/>
</dbReference>
<evidence type="ECO:0000256" key="3">
    <source>
        <dbReference type="ARBA" id="ARBA00022801"/>
    </source>
</evidence>
<evidence type="ECO:0000256" key="1">
    <source>
        <dbReference type="ARBA" id="ARBA00009009"/>
    </source>
</evidence>
<keyword evidence="6" id="KW-0732">Signal</keyword>
<dbReference type="PANTHER" id="PTHR35333:SF3">
    <property type="entry name" value="BETA-LACTAMASE-TYPE TRANSPEPTIDASE FOLD CONTAINING PROTEIN"/>
    <property type="match status" value="1"/>
</dbReference>
<dbReference type="EC" id="3.5.2.6" evidence="2 5"/>
<keyword evidence="4 5" id="KW-0046">Antibiotic resistance</keyword>
<evidence type="ECO:0000256" key="6">
    <source>
        <dbReference type="SAM" id="SignalP"/>
    </source>
</evidence>
<keyword evidence="3 5" id="KW-0378">Hydrolase</keyword>
<organism evidence="8 9">
    <name type="scientific">Nocardiopsis tropica</name>
    <dbReference type="NCBI Taxonomy" id="109330"/>
    <lineage>
        <taxon>Bacteria</taxon>
        <taxon>Bacillati</taxon>
        <taxon>Actinomycetota</taxon>
        <taxon>Actinomycetes</taxon>
        <taxon>Streptosporangiales</taxon>
        <taxon>Nocardiopsidaceae</taxon>
        <taxon>Nocardiopsis</taxon>
    </lineage>
</organism>
<dbReference type="InterPro" id="IPR023650">
    <property type="entry name" value="Beta-lactam_class-A_AS"/>
</dbReference>
<comment type="similarity">
    <text evidence="1 5">Belongs to the class-A beta-lactamase family.</text>
</comment>
<dbReference type="Pfam" id="PF13354">
    <property type="entry name" value="Beta-lactamase2"/>
    <property type="match status" value="1"/>
</dbReference>
<evidence type="ECO:0000256" key="2">
    <source>
        <dbReference type="ARBA" id="ARBA00012865"/>
    </source>
</evidence>
<evidence type="ECO:0000313" key="9">
    <source>
        <dbReference type="Proteomes" id="UP001348641"/>
    </source>
</evidence>
<feature type="signal peptide" evidence="6">
    <location>
        <begin position="1"/>
        <end position="29"/>
    </location>
</feature>
<feature type="domain" description="Beta-lactamase class A catalytic" evidence="7">
    <location>
        <begin position="62"/>
        <end position="276"/>
    </location>
</feature>
<reference evidence="8 9" key="1">
    <citation type="submission" date="2023-07" db="EMBL/GenBank/DDBJ databases">
        <authorList>
            <person name="Girao M."/>
            <person name="Carvalho M.F."/>
        </authorList>
    </citation>
    <scope>NUCLEOTIDE SEQUENCE [LARGE SCALE GENOMIC DNA]</scope>
    <source>
        <strain evidence="8 9">66/93</strain>
    </source>
</reference>
<dbReference type="InterPro" id="IPR012338">
    <property type="entry name" value="Beta-lactam/transpept-like"/>
</dbReference>
<name>A0ABU7KXH5_9ACTN</name>
<dbReference type="RefSeq" id="WP_330160628.1">
    <property type="nucleotide sequence ID" value="NZ_JAUUCC010000080.1"/>
</dbReference>
<accession>A0ABU7KXH5</accession>
<dbReference type="InterPro" id="IPR000871">
    <property type="entry name" value="Beta-lactam_class-A"/>
</dbReference>
<dbReference type="PANTHER" id="PTHR35333">
    <property type="entry name" value="BETA-LACTAMASE"/>
    <property type="match status" value="1"/>
</dbReference>
<dbReference type="PRINTS" id="PR00118">
    <property type="entry name" value="BLACTAMASEA"/>
</dbReference>
<proteinExistence type="inferred from homology"/>
<dbReference type="Gene3D" id="3.40.710.10">
    <property type="entry name" value="DD-peptidase/beta-lactamase superfamily"/>
    <property type="match status" value="1"/>
</dbReference>
<evidence type="ECO:0000313" key="8">
    <source>
        <dbReference type="EMBL" id="MEE2053699.1"/>
    </source>
</evidence>
<evidence type="ECO:0000256" key="5">
    <source>
        <dbReference type="RuleBase" id="RU361140"/>
    </source>
</evidence>
<feature type="chain" id="PRO_5045609112" description="Beta-lactamase" evidence="6">
    <location>
        <begin position="30"/>
        <end position="313"/>
    </location>
</feature>
<gene>
    <name evidence="8" type="primary">bla</name>
    <name evidence="8" type="ORF">Q8A49_24680</name>
</gene>
<evidence type="ECO:0000256" key="4">
    <source>
        <dbReference type="ARBA" id="ARBA00023251"/>
    </source>
</evidence>